<gene>
    <name evidence="2" type="ORF">GSOID_T00000209001</name>
</gene>
<evidence type="ECO:0000256" key="1">
    <source>
        <dbReference type="SAM" id="MobiDB-lite"/>
    </source>
</evidence>
<evidence type="ECO:0000313" key="2">
    <source>
        <dbReference type="EMBL" id="CBY20222.1"/>
    </source>
</evidence>
<feature type="region of interest" description="Disordered" evidence="1">
    <location>
        <begin position="1"/>
        <end position="35"/>
    </location>
</feature>
<name>E4WR36_OIKDI</name>
<reference evidence="2" key="1">
    <citation type="journal article" date="2010" name="Science">
        <title>Plasticity of animal genome architecture unmasked by rapid evolution of a pelagic tunicate.</title>
        <authorList>
            <person name="Denoeud F."/>
            <person name="Henriet S."/>
            <person name="Mungpakdee S."/>
            <person name="Aury J.M."/>
            <person name="Da Silva C."/>
            <person name="Brinkmann H."/>
            <person name="Mikhaleva J."/>
            <person name="Olsen L.C."/>
            <person name="Jubin C."/>
            <person name="Canestro C."/>
            <person name="Bouquet J.M."/>
            <person name="Danks G."/>
            <person name="Poulain J."/>
            <person name="Campsteijn C."/>
            <person name="Adamski M."/>
            <person name="Cross I."/>
            <person name="Yadetie F."/>
            <person name="Muffato M."/>
            <person name="Louis A."/>
            <person name="Butcher S."/>
            <person name="Tsagkogeorga G."/>
            <person name="Konrad A."/>
            <person name="Singh S."/>
            <person name="Jensen M.F."/>
            <person name="Cong E.H."/>
            <person name="Eikeseth-Otteraa H."/>
            <person name="Noel B."/>
            <person name="Anthouard V."/>
            <person name="Porcel B.M."/>
            <person name="Kachouri-Lafond R."/>
            <person name="Nishino A."/>
            <person name="Ugolini M."/>
            <person name="Chourrout P."/>
            <person name="Nishida H."/>
            <person name="Aasland R."/>
            <person name="Huzurbazar S."/>
            <person name="Westhof E."/>
            <person name="Delsuc F."/>
            <person name="Lehrach H."/>
            <person name="Reinhardt R."/>
            <person name="Weissenbach J."/>
            <person name="Roy S.W."/>
            <person name="Artiguenave F."/>
            <person name="Postlethwait J.H."/>
            <person name="Manak J.R."/>
            <person name="Thompson E.M."/>
            <person name="Jaillon O."/>
            <person name="Du Pasquier L."/>
            <person name="Boudinot P."/>
            <person name="Liberles D.A."/>
            <person name="Volff J.N."/>
            <person name="Philippe H."/>
            <person name="Lenhard B."/>
            <person name="Roest Crollius H."/>
            <person name="Wincker P."/>
            <person name="Chourrout D."/>
        </authorList>
    </citation>
    <scope>NUCLEOTIDE SEQUENCE [LARGE SCALE GENOMIC DNA]</scope>
</reference>
<accession>E4WR36</accession>
<dbReference type="Proteomes" id="UP000001307">
    <property type="component" value="Unassembled WGS sequence"/>
</dbReference>
<dbReference type="InParanoid" id="E4WR36"/>
<sequence length="35" mass="4199">MTAAFSNFYEDATKKLSIRRNKKKKEKNNKNHNNE</sequence>
<evidence type="ECO:0000313" key="3">
    <source>
        <dbReference type="Proteomes" id="UP000001307"/>
    </source>
</evidence>
<proteinExistence type="predicted"/>
<organism evidence="2">
    <name type="scientific">Oikopleura dioica</name>
    <name type="common">Tunicate</name>
    <dbReference type="NCBI Taxonomy" id="34765"/>
    <lineage>
        <taxon>Eukaryota</taxon>
        <taxon>Metazoa</taxon>
        <taxon>Chordata</taxon>
        <taxon>Tunicata</taxon>
        <taxon>Appendicularia</taxon>
        <taxon>Copelata</taxon>
        <taxon>Oikopleuridae</taxon>
        <taxon>Oikopleura</taxon>
    </lineage>
</organism>
<keyword evidence="3" id="KW-1185">Reference proteome</keyword>
<dbReference type="EMBL" id="FN653015">
    <property type="protein sequence ID" value="CBY20222.1"/>
    <property type="molecule type" value="Genomic_DNA"/>
</dbReference>
<protein>
    <submittedName>
        <fullName evidence="2">Uncharacterized protein</fullName>
    </submittedName>
</protein>
<dbReference type="AlphaFoldDB" id="E4WR36"/>
<feature type="compositionally biased region" description="Basic residues" evidence="1">
    <location>
        <begin position="16"/>
        <end position="27"/>
    </location>
</feature>